<accession>A0A249JWT4</accession>
<reference evidence="4" key="1">
    <citation type="submission" date="2016-10" db="EMBL/GenBank/DDBJ databases">
        <title>High microdiversification within the ubiquitous acI lineage of Actinobacteria.</title>
        <authorList>
            <person name="Neuenschwander S.M."/>
            <person name="Salcher M."/>
            <person name="Ghai R."/>
            <person name="Pernthaler J."/>
        </authorList>
    </citation>
    <scope>NUCLEOTIDE SEQUENCE [LARGE SCALE GENOMIC DNA]</scope>
</reference>
<dbReference type="SUPFAM" id="SSF53448">
    <property type="entry name" value="Nucleotide-diphospho-sugar transferases"/>
    <property type="match status" value="1"/>
</dbReference>
<gene>
    <name evidence="3" type="ORF">B1s21122_01220</name>
</gene>
<proteinExistence type="predicted"/>
<keyword evidence="1" id="KW-0812">Transmembrane</keyword>
<protein>
    <submittedName>
        <fullName evidence="3">Glycosyltransferase</fullName>
    </submittedName>
</protein>
<evidence type="ECO:0000256" key="1">
    <source>
        <dbReference type="SAM" id="Phobius"/>
    </source>
</evidence>
<evidence type="ECO:0000259" key="2">
    <source>
        <dbReference type="Pfam" id="PF00535"/>
    </source>
</evidence>
<dbReference type="AlphaFoldDB" id="A0A249JWT4"/>
<keyword evidence="1" id="KW-1133">Transmembrane helix</keyword>
<dbReference type="Gene3D" id="3.90.550.10">
    <property type="entry name" value="Spore Coat Polysaccharide Biosynthesis Protein SpsA, Chain A"/>
    <property type="match status" value="1"/>
</dbReference>
<dbReference type="CDD" id="cd02525">
    <property type="entry name" value="Succinoglycan_BP_ExoA"/>
    <property type="match status" value="1"/>
</dbReference>
<sequence length="324" mass="35443">MNHLSSPAVTVILPILNEEADLGNCISAILQQDYAGELEIILALGPSKDKTNQIASELAARDKRIKLVDNPTGQTAKGLNLAIKASSFEIICRIDGHSEISNSYLKTAISIMQETGAVNVGGLMHADSQSGLQRTIAQAMRSKLGVGASKFHTGGKAGPSDTVYLGTFKKSAILAAGGFDERYIRAQDWELNHRMRAQGGLIWFDPRLVVTYRPRKSLSKLAKQYFQYGRWRRVISRQHPKTTNFRYLAPPIALVINSLSVVLGVFVAPIFLVPVLIYVALLIIGGVIIGRKIADKLLMSIVFATMHLSWGAGFITSPKKLFKN</sequence>
<evidence type="ECO:0000313" key="3">
    <source>
        <dbReference type="EMBL" id="ASY08987.1"/>
    </source>
</evidence>
<dbReference type="PANTHER" id="PTHR43685:SF2">
    <property type="entry name" value="GLYCOSYLTRANSFERASE 2-LIKE DOMAIN-CONTAINING PROTEIN"/>
    <property type="match status" value="1"/>
</dbReference>
<feature type="transmembrane region" description="Helical" evidence="1">
    <location>
        <begin position="272"/>
        <end position="290"/>
    </location>
</feature>
<organism evidence="3 4">
    <name type="scientific">Candidatus Nanopelagicus limnae</name>
    <dbReference type="NCBI Taxonomy" id="1884634"/>
    <lineage>
        <taxon>Bacteria</taxon>
        <taxon>Bacillati</taxon>
        <taxon>Actinomycetota</taxon>
        <taxon>Actinomycetes</taxon>
        <taxon>Candidatus Nanopelagicales</taxon>
        <taxon>Candidatus Nanopelagicaceae</taxon>
        <taxon>Candidatus Nanopelagicus</taxon>
    </lineage>
</organism>
<dbReference type="EMBL" id="CP016768">
    <property type="protein sequence ID" value="ASY08987.1"/>
    <property type="molecule type" value="Genomic_DNA"/>
</dbReference>
<dbReference type="InterPro" id="IPR029044">
    <property type="entry name" value="Nucleotide-diphossugar_trans"/>
</dbReference>
<dbReference type="OrthoDB" id="1757142at2"/>
<dbReference type="InterPro" id="IPR050834">
    <property type="entry name" value="Glycosyltransf_2"/>
</dbReference>
<dbReference type="GO" id="GO:0016740">
    <property type="term" value="F:transferase activity"/>
    <property type="evidence" value="ECO:0007669"/>
    <property type="project" value="UniProtKB-KW"/>
</dbReference>
<feature type="domain" description="Glycosyltransferase 2-like" evidence="2">
    <location>
        <begin position="10"/>
        <end position="139"/>
    </location>
</feature>
<dbReference type="Pfam" id="PF00535">
    <property type="entry name" value="Glycos_transf_2"/>
    <property type="match status" value="1"/>
</dbReference>
<dbReference type="PANTHER" id="PTHR43685">
    <property type="entry name" value="GLYCOSYLTRANSFERASE"/>
    <property type="match status" value="1"/>
</dbReference>
<keyword evidence="3" id="KW-0808">Transferase</keyword>
<evidence type="ECO:0000313" key="4">
    <source>
        <dbReference type="Proteomes" id="UP000217153"/>
    </source>
</evidence>
<keyword evidence="4" id="KW-1185">Reference proteome</keyword>
<dbReference type="KEGG" id="abam:B1s21122_01220"/>
<dbReference type="InterPro" id="IPR001173">
    <property type="entry name" value="Glyco_trans_2-like"/>
</dbReference>
<keyword evidence="1" id="KW-0472">Membrane</keyword>
<name>A0A249JWT4_9ACTN</name>
<feature type="transmembrane region" description="Helical" evidence="1">
    <location>
        <begin position="297"/>
        <end position="315"/>
    </location>
</feature>
<feature type="transmembrane region" description="Helical" evidence="1">
    <location>
        <begin position="247"/>
        <end position="266"/>
    </location>
</feature>
<dbReference type="RefSeq" id="WP_095680299.1">
    <property type="nucleotide sequence ID" value="NZ_CP016768.2"/>
</dbReference>
<dbReference type="Proteomes" id="UP000217153">
    <property type="component" value="Chromosome"/>
</dbReference>